<accession>A0ABZ2BTH9</accession>
<evidence type="ECO:0000313" key="2">
    <source>
        <dbReference type="Proteomes" id="UP001318682"/>
    </source>
</evidence>
<proteinExistence type="predicted"/>
<gene>
    <name evidence="1" type="ORF">ROLI_017070</name>
</gene>
<reference evidence="2" key="2">
    <citation type="submission" date="2024-01" db="EMBL/GenBank/DDBJ databases">
        <title>Roseobacter fucihabitans sp. nov., isolated from the brown alga Fucus spiralis.</title>
        <authorList>
            <person name="Hahnke S."/>
            <person name="Berger M."/>
            <person name="Schlingloff A."/>
            <person name="Athale I."/>
            <person name="Neumann-Schaal M."/>
            <person name="Adenaya A."/>
            <person name="Poehlein A."/>
            <person name="Daniel R."/>
            <person name="Pertersen J."/>
            <person name="Brinkhoff T."/>
        </authorList>
    </citation>
    <scope>NUCLEOTIDE SEQUENCE [LARGE SCALE GENOMIC DNA]</scope>
    <source>
        <strain evidence="2">B14</strain>
    </source>
</reference>
<dbReference type="Proteomes" id="UP001318682">
    <property type="component" value="Chromosome"/>
</dbReference>
<keyword evidence="2" id="KW-1185">Reference proteome</keyword>
<protein>
    <submittedName>
        <fullName evidence="1">Uncharacterized protein</fullName>
    </submittedName>
</protein>
<evidence type="ECO:0000313" key="1">
    <source>
        <dbReference type="EMBL" id="WVX48626.1"/>
    </source>
</evidence>
<sequence>MACDTLSDSEAMIAKIVAFLAEKGVRLTDVSAVELGYPREQGADTLFENAIEWLISENIIRQRALHRTQGGKLHETVAKSCVLTSHGFALLAVPFDKNLSLGAAVRQTAEEGSGFSNAGSFFGGLLGSFTKSVAN</sequence>
<organism evidence="1 2">
    <name type="scientific">Roseobacter fucihabitans</name>
    <dbReference type="NCBI Taxonomy" id="1537242"/>
    <lineage>
        <taxon>Bacteria</taxon>
        <taxon>Pseudomonadati</taxon>
        <taxon>Pseudomonadota</taxon>
        <taxon>Alphaproteobacteria</taxon>
        <taxon>Rhodobacterales</taxon>
        <taxon>Roseobacteraceae</taxon>
        <taxon>Roseobacter</taxon>
    </lineage>
</organism>
<reference evidence="1 2" key="1">
    <citation type="submission" date="2015-07" db="EMBL/GenBank/DDBJ databases">
        <authorList>
            <person name="Voget S."/>
            <person name="Dogs M."/>
            <person name="Brinkhoff T.H."/>
            <person name="Daniel R."/>
        </authorList>
    </citation>
    <scope>NUCLEOTIDE SEQUENCE [LARGE SCALE GENOMIC DNA]</scope>
    <source>
        <strain evidence="1 2">B14</strain>
    </source>
</reference>
<dbReference type="EMBL" id="CP143423">
    <property type="protein sequence ID" value="WVX48626.1"/>
    <property type="molecule type" value="Genomic_DNA"/>
</dbReference>
<dbReference type="RefSeq" id="WP_187428842.1">
    <property type="nucleotide sequence ID" value="NZ_CP143423.1"/>
</dbReference>
<name>A0ABZ2BTH9_9RHOB</name>